<accession>A0A0R1XG84</accession>
<feature type="chain" id="PRO_5038620098" evidence="2">
    <location>
        <begin position="24"/>
        <end position="165"/>
    </location>
</feature>
<feature type="compositionally biased region" description="Polar residues" evidence="1">
    <location>
        <begin position="58"/>
        <end position="110"/>
    </location>
</feature>
<feature type="compositionally biased region" description="Polar residues" evidence="1">
    <location>
        <begin position="29"/>
        <end position="47"/>
    </location>
</feature>
<reference evidence="3 4" key="1">
    <citation type="journal article" date="2015" name="Genome Announc.">
        <title>Expanding the biotechnology potential of lactobacilli through comparative genomics of 213 strains and associated genera.</title>
        <authorList>
            <person name="Sun Z."/>
            <person name="Harris H.M."/>
            <person name="McCann A."/>
            <person name="Guo C."/>
            <person name="Argimon S."/>
            <person name="Zhang W."/>
            <person name="Yang X."/>
            <person name="Jeffery I.B."/>
            <person name="Cooney J.C."/>
            <person name="Kagawa T.F."/>
            <person name="Liu W."/>
            <person name="Song Y."/>
            <person name="Salvetti E."/>
            <person name="Wrobel A."/>
            <person name="Rasinkangas P."/>
            <person name="Parkhill J."/>
            <person name="Rea M.C."/>
            <person name="O'Sullivan O."/>
            <person name="Ritari J."/>
            <person name="Douillard F.P."/>
            <person name="Paul Ross R."/>
            <person name="Yang R."/>
            <person name="Briner A.E."/>
            <person name="Felis G.E."/>
            <person name="de Vos W.M."/>
            <person name="Barrangou R."/>
            <person name="Klaenhammer T.R."/>
            <person name="Caufield P.W."/>
            <person name="Cui Y."/>
            <person name="Zhang H."/>
            <person name="O'Toole P.W."/>
        </authorList>
    </citation>
    <scope>NUCLEOTIDE SEQUENCE [LARGE SCALE GENOMIC DNA]</scope>
    <source>
        <strain evidence="3 4">DSM 6035</strain>
    </source>
</reference>
<feature type="region of interest" description="Disordered" evidence="1">
    <location>
        <begin position="29"/>
        <end position="110"/>
    </location>
</feature>
<name>A0A0R1XG84_9LACO</name>
<evidence type="ECO:0000256" key="2">
    <source>
        <dbReference type="SAM" id="SignalP"/>
    </source>
</evidence>
<proteinExistence type="predicted"/>
<organism evidence="3 4">
    <name type="scientific">Limosilactobacillus panis DSM 6035</name>
    <dbReference type="NCBI Taxonomy" id="1423782"/>
    <lineage>
        <taxon>Bacteria</taxon>
        <taxon>Bacillati</taxon>
        <taxon>Bacillota</taxon>
        <taxon>Bacilli</taxon>
        <taxon>Lactobacillales</taxon>
        <taxon>Lactobacillaceae</taxon>
        <taxon>Limosilactobacillus</taxon>
    </lineage>
</organism>
<evidence type="ECO:0000313" key="4">
    <source>
        <dbReference type="Proteomes" id="UP000051412"/>
    </source>
</evidence>
<sequence length="165" mass="17740">MTTTMTKKILGGALVALMTLGLAGCAESTTPAAKTNHPQTAKVTQAPSVKKASHETSVKANTETKQASSQVTTNQTSASYTGQQSVTPRQAEQVTNQFTQTSGIKQHDGQTYTVTQPNAKEGYQIDVRDNNGDSNVSHLEGIYKFNPQTNTVQQMNPMTGEFEDK</sequence>
<dbReference type="STRING" id="1423782.FD32_GL000556"/>
<dbReference type="PROSITE" id="PS51257">
    <property type="entry name" value="PROKAR_LIPOPROTEIN"/>
    <property type="match status" value="1"/>
</dbReference>
<keyword evidence="2" id="KW-0732">Signal</keyword>
<feature type="signal peptide" evidence="2">
    <location>
        <begin position="1"/>
        <end position="23"/>
    </location>
</feature>
<evidence type="ECO:0000256" key="1">
    <source>
        <dbReference type="SAM" id="MobiDB-lite"/>
    </source>
</evidence>
<dbReference type="PATRIC" id="fig|1423782.4.peg.575"/>
<dbReference type="Proteomes" id="UP000051412">
    <property type="component" value="Unassembled WGS sequence"/>
</dbReference>
<dbReference type="AlphaFoldDB" id="A0A0R1XG84"/>
<keyword evidence="4" id="KW-1185">Reference proteome</keyword>
<protein>
    <submittedName>
        <fullName evidence="3">Lipoprotein</fullName>
    </submittedName>
</protein>
<dbReference type="EMBL" id="AZGM01000103">
    <property type="protein sequence ID" value="KRM25948.1"/>
    <property type="molecule type" value="Genomic_DNA"/>
</dbReference>
<dbReference type="OrthoDB" id="2330019at2"/>
<evidence type="ECO:0000313" key="3">
    <source>
        <dbReference type="EMBL" id="KRM25948.1"/>
    </source>
</evidence>
<dbReference type="RefSeq" id="WP_047767961.1">
    <property type="nucleotide sequence ID" value="NZ_AZGM01000103.1"/>
</dbReference>
<gene>
    <name evidence="3" type="ORF">FD32_GL000556</name>
</gene>
<comment type="caution">
    <text evidence="3">The sequence shown here is derived from an EMBL/GenBank/DDBJ whole genome shotgun (WGS) entry which is preliminary data.</text>
</comment>
<keyword evidence="3" id="KW-0449">Lipoprotein</keyword>